<dbReference type="EMBL" id="OVEO01000002">
    <property type="protein sequence ID" value="SPQ94467.1"/>
    <property type="molecule type" value="Genomic_DNA"/>
</dbReference>
<gene>
    <name evidence="1" type="ORF">PBRA_006496</name>
    <name evidence="2" type="ORF">PLBR_LOCUS1682</name>
</gene>
<proteinExistence type="predicted"/>
<evidence type="ECO:0000313" key="3">
    <source>
        <dbReference type="Proteomes" id="UP000039324"/>
    </source>
</evidence>
<dbReference type="AlphaFoldDB" id="A0A0G4IT31"/>
<evidence type="ECO:0000313" key="2">
    <source>
        <dbReference type="EMBL" id="SPQ94467.1"/>
    </source>
</evidence>
<dbReference type="EMBL" id="CDSF01000084">
    <property type="protein sequence ID" value="CEO98382.1"/>
    <property type="molecule type" value="Genomic_DNA"/>
</dbReference>
<dbReference type="Gene3D" id="1.10.8.10">
    <property type="entry name" value="DNA helicase RuvA subunit, C-terminal domain"/>
    <property type="match status" value="1"/>
</dbReference>
<reference evidence="1 3" key="1">
    <citation type="submission" date="2015-02" db="EMBL/GenBank/DDBJ databases">
        <authorList>
            <person name="Chooi Y.-H."/>
        </authorList>
    </citation>
    <scope>NUCLEOTIDE SEQUENCE [LARGE SCALE GENOMIC DNA]</scope>
    <source>
        <strain evidence="1">E3</strain>
    </source>
</reference>
<evidence type="ECO:0000313" key="4">
    <source>
        <dbReference type="Proteomes" id="UP000290189"/>
    </source>
</evidence>
<name>A0A0G4IT31_PLABS</name>
<keyword evidence="3" id="KW-1185">Reference proteome</keyword>
<geneLocation type="mitochondrion" evidence="2"/>
<sequence length="238" mass="26226">MATTTVKIEYQGRLRRLRVGLEEPLVAGLARALSAADARALAVYERPGYERPVARDALLATLDAYKGAEMIGRLPRFYVVDRAVDEEEEDRVDETPVREDKSFDLCEEVPSQATEEHVDDAVQEDLSESALSGCSDISEGVIARVEADMERSFSSLRESFVVVQSLSSAPSASSVDRIQDLSQSISKVATDYSNELDHLESLGFPNRKLNASVLYTHDLDVERAAQALARFTHRASSS</sequence>
<evidence type="ECO:0000313" key="1">
    <source>
        <dbReference type="EMBL" id="CEO98382.1"/>
    </source>
</evidence>
<reference evidence="2 4" key="2">
    <citation type="submission" date="2018-03" db="EMBL/GenBank/DDBJ databases">
        <authorList>
            <person name="Fogelqvist J."/>
        </authorList>
    </citation>
    <scope>NUCLEOTIDE SEQUENCE [LARGE SCALE GENOMIC DNA]</scope>
</reference>
<dbReference type="Proteomes" id="UP000039324">
    <property type="component" value="Unassembled WGS sequence"/>
</dbReference>
<protein>
    <recommendedName>
        <fullName evidence="5">UBA domain-containing protein</fullName>
    </recommendedName>
</protein>
<dbReference type="Proteomes" id="UP000290189">
    <property type="component" value="Unassembled WGS sequence"/>
</dbReference>
<keyword evidence="2" id="KW-0496">Mitochondrion</keyword>
<accession>A0A0G4IT31</accession>
<evidence type="ECO:0008006" key="5">
    <source>
        <dbReference type="Google" id="ProtNLM"/>
    </source>
</evidence>
<organism evidence="1 3">
    <name type="scientific">Plasmodiophora brassicae</name>
    <name type="common">Clubroot disease agent</name>
    <dbReference type="NCBI Taxonomy" id="37360"/>
    <lineage>
        <taxon>Eukaryota</taxon>
        <taxon>Sar</taxon>
        <taxon>Rhizaria</taxon>
        <taxon>Endomyxa</taxon>
        <taxon>Phytomyxea</taxon>
        <taxon>Plasmodiophorida</taxon>
        <taxon>Plasmodiophoridae</taxon>
        <taxon>Plasmodiophora</taxon>
    </lineage>
</organism>